<dbReference type="PANTHER" id="PTHR11709:SF245">
    <property type="entry name" value="SKU5 SIMILAR 16"/>
    <property type="match status" value="1"/>
</dbReference>
<dbReference type="Pfam" id="PF00394">
    <property type="entry name" value="Cu-oxidase"/>
    <property type="match status" value="2"/>
</dbReference>
<dbReference type="GO" id="GO:0005507">
    <property type="term" value="F:copper ion binding"/>
    <property type="evidence" value="ECO:0007669"/>
    <property type="project" value="InterPro"/>
</dbReference>
<comment type="similarity">
    <text evidence="1">Belongs to the multicopper oxidase family.</text>
</comment>
<dbReference type="AlphaFoldDB" id="A0A9Q1KN13"/>
<dbReference type="InterPro" id="IPR001117">
    <property type="entry name" value="Cu-oxidase_2nd"/>
</dbReference>
<dbReference type="InterPro" id="IPR008972">
    <property type="entry name" value="Cupredoxin"/>
</dbReference>
<accession>A0A9Q1KN13</accession>
<dbReference type="Proteomes" id="UP001153076">
    <property type="component" value="Unassembled WGS sequence"/>
</dbReference>
<dbReference type="SUPFAM" id="SSF49503">
    <property type="entry name" value="Cupredoxins"/>
    <property type="match status" value="3"/>
</dbReference>
<feature type="domain" description="Plastocyanin-like" evidence="3">
    <location>
        <begin position="245"/>
        <end position="352"/>
    </location>
</feature>
<protein>
    <submittedName>
        <fullName evidence="4">Uncharacterized protein</fullName>
    </submittedName>
</protein>
<dbReference type="OrthoDB" id="2121828at2759"/>
<evidence type="ECO:0000259" key="2">
    <source>
        <dbReference type="Pfam" id="PF00394"/>
    </source>
</evidence>
<dbReference type="Pfam" id="PF07732">
    <property type="entry name" value="Cu-oxidase_3"/>
    <property type="match status" value="1"/>
</dbReference>
<reference evidence="4" key="1">
    <citation type="submission" date="2022-04" db="EMBL/GenBank/DDBJ databases">
        <title>Carnegiea gigantea Genome sequencing and assembly v2.</title>
        <authorList>
            <person name="Copetti D."/>
            <person name="Sanderson M.J."/>
            <person name="Burquez A."/>
            <person name="Wojciechowski M.F."/>
        </authorList>
    </citation>
    <scope>NUCLEOTIDE SEQUENCE</scope>
    <source>
        <strain evidence="4">SGP5-SGP5p</strain>
        <tissue evidence="4">Aerial part</tissue>
    </source>
</reference>
<dbReference type="InterPro" id="IPR045087">
    <property type="entry name" value="Cu-oxidase_fam"/>
</dbReference>
<evidence type="ECO:0000313" key="5">
    <source>
        <dbReference type="Proteomes" id="UP001153076"/>
    </source>
</evidence>
<name>A0A9Q1KN13_9CARY</name>
<dbReference type="GO" id="GO:0016491">
    <property type="term" value="F:oxidoreductase activity"/>
    <property type="evidence" value="ECO:0007669"/>
    <property type="project" value="TreeGrafter"/>
</dbReference>
<dbReference type="EMBL" id="JAKOGI010000051">
    <property type="protein sequence ID" value="KAJ8446630.1"/>
    <property type="molecule type" value="Genomic_DNA"/>
</dbReference>
<dbReference type="Gene3D" id="2.60.40.420">
    <property type="entry name" value="Cupredoxins - blue copper proteins"/>
    <property type="match status" value="3"/>
</dbReference>
<evidence type="ECO:0000256" key="1">
    <source>
        <dbReference type="ARBA" id="ARBA00010609"/>
    </source>
</evidence>
<evidence type="ECO:0000313" key="4">
    <source>
        <dbReference type="EMBL" id="KAJ8446630.1"/>
    </source>
</evidence>
<dbReference type="PANTHER" id="PTHR11709">
    <property type="entry name" value="MULTI-COPPER OXIDASE"/>
    <property type="match status" value="1"/>
</dbReference>
<organism evidence="4 5">
    <name type="scientific">Carnegiea gigantea</name>
    <dbReference type="NCBI Taxonomy" id="171969"/>
    <lineage>
        <taxon>Eukaryota</taxon>
        <taxon>Viridiplantae</taxon>
        <taxon>Streptophyta</taxon>
        <taxon>Embryophyta</taxon>
        <taxon>Tracheophyta</taxon>
        <taxon>Spermatophyta</taxon>
        <taxon>Magnoliopsida</taxon>
        <taxon>eudicotyledons</taxon>
        <taxon>Gunneridae</taxon>
        <taxon>Pentapetalae</taxon>
        <taxon>Caryophyllales</taxon>
        <taxon>Cactineae</taxon>
        <taxon>Cactaceae</taxon>
        <taxon>Cactoideae</taxon>
        <taxon>Echinocereeae</taxon>
        <taxon>Carnegiea</taxon>
    </lineage>
</organism>
<feature type="domain" description="Plastocyanin-like" evidence="2">
    <location>
        <begin position="401"/>
        <end position="522"/>
    </location>
</feature>
<evidence type="ECO:0000259" key="3">
    <source>
        <dbReference type="Pfam" id="PF07732"/>
    </source>
</evidence>
<gene>
    <name evidence="4" type="ORF">Cgig2_002792</name>
</gene>
<comment type="caution">
    <text evidence="4">The sequence shown here is derived from an EMBL/GenBank/DDBJ whole genome shotgun (WGS) entry which is preliminary data.</text>
</comment>
<feature type="domain" description="Plastocyanin-like" evidence="2">
    <location>
        <begin position="8"/>
        <end position="125"/>
    </location>
</feature>
<proteinExistence type="inferred from homology"/>
<sequence length="550" mass="61285">MLDAGEALPHPKALLINGQTESTFTGDQVLLGILYFRKNIQVQSVKCGLSTTFNFRIQGHKLKVVEVEGSNILQTVYDSVDVHVGQSLSILVTLDQAPQDYYIVASTRFAKPILNAIAVLHYSNSTTQVELKIKCRKAKSSRIIPLRNHPDFEDLCIVFQNDEKTLQSLHLDGYDFWFWFWYMDTGQKEGLQPYRCSHQAHHSGVSKLMDSHITVLGQPRDVEPQVFNVGKAVPWTATLPEGGNLINGQFPGPTVNAEADDNVIVNIHNKLDEPFLMTWLVPSSTTYSHGIQQRNTSWQDAVLGTTCPLPPNTNWTYKMQMKDQIGSFSFYPSTLMHIAAGGYGALNVHNRSKVSVPYPKPDKEFTLFIAEWFNIGYKRKSNSGTSILGVSILTANFFAMSTLQKNLDAGNKMPLTDGLIINGHPSKTTIVSEAGKTYMIRVWNVGIMTSINIRIQEHSMKLVEVGGSHVLQNTYDSLDIHPGQSLAFLVTFNGTAKDYYFVASSRFTRQILLAAAVLHYAGSNTPVSGPLPDGPTYQIHWSMQQARSIR</sequence>
<keyword evidence="5" id="KW-1185">Reference proteome</keyword>
<dbReference type="InterPro" id="IPR011707">
    <property type="entry name" value="Cu-oxidase-like_N"/>
</dbReference>